<proteinExistence type="predicted"/>
<accession>K1QLX0</accession>
<organism evidence="1">
    <name type="scientific">Magallana gigas</name>
    <name type="common">Pacific oyster</name>
    <name type="synonym">Crassostrea gigas</name>
    <dbReference type="NCBI Taxonomy" id="29159"/>
    <lineage>
        <taxon>Eukaryota</taxon>
        <taxon>Metazoa</taxon>
        <taxon>Spiralia</taxon>
        <taxon>Lophotrochozoa</taxon>
        <taxon>Mollusca</taxon>
        <taxon>Bivalvia</taxon>
        <taxon>Autobranchia</taxon>
        <taxon>Pteriomorphia</taxon>
        <taxon>Ostreida</taxon>
        <taxon>Ostreoidea</taxon>
        <taxon>Ostreidae</taxon>
        <taxon>Magallana</taxon>
    </lineage>
</organism>
<protein>
    <submittedName>
        <fullName evidence="1">Uncharacterized protein</fullName>
    </submittedName>
</protein>
<dbReference type="InParanoid" id="K1QLX0"/>
<name>K1QLX0_MAGGI</name>
<dbReference type="EMBL" id="JH818336">
    <property type="protein sequence ID" value="EKC37847.1"/>
    <property type="molecule type" value="Genomic_DNA"/>
</dbReference>
<gene>
    <name evidence="1" type="ORF">CGI_10019396</name>
</gene>
<dbReference type="HOGENOM" id="CLU_1469607_0_0_1"/>
<dbReference type="AlphaFoldDB" id="K1QLX0"/>
<sequence length="184" mass="20576">MYSTVCPWIVSLLLCHIAGIACQTTANQQALHAHLFTSYDSGEKPYCGGAVNVTLDLALRQVIDLHPKDFQIFISEEDDSIELAAAEEYDSDGSRPYRAMSPEDREILRTSLEKLRMAMVQKENYSPTMLPVNILTGLRDAVISNIVSNAHYFYDPADLYGKYVNDESLATDIIKLIEEIHVCG</sequence>
<evidence type="ECO:0000313" key="1">
    <source>
        <dbReference type="EMBL" id="EKC37847.1"/>
    </source>
</evidence>
<reference evidence="1" key="1">
    <citation type="journal article" date="2012" name="Nature">
        <title>The oyster genome reveals stress adaptation and complexity of shell formation.</title>
        <authorList>
            <person name="Zhang G."/>
            <person name="Fang X."/>
            <person name="Guo X."/>
            <person name="Li L."/>
            <person name="Luo R."/>
            <person name="Xu F."/>
            <person name="Yang P."/>
            <person name="Zhang L."/>
            <person name="Wang X."/>
            <person name="Qi H."/>
            <person name="Xiong Z."/>
            <person name="Que H."/>
            <person name="Xie Y."/>
            <person name="Holland P.W."/>
            <person name="Paps J."/>
            <person name="Zhu Y."/>
            <person name="Wu F."/>
            <person name="Chen Y."/>
            <person name="Wang J."/>
            <person name="Peng C."/>
            <person name="Meng J."/>
            <person name="Yang L."/>
            <person name="Liu J."/>
            <person name="Wen B."/>
            <person name="Zhang N."/>
            <person name="Huang Z."/>
            <person name="Zhu Q."/>
            <person name="Feng Y."/>
            <person name="Mount A."/>
            <person name="Hedgecock D."/>
            <person name="Xu Z."/>
            <person name="Liu Y."/>
            <person name="Domazet-Loso T."/>
            <person name="Du Y."/>
            <person name="Sun X."/>
            <person name="Zhang S."/>
            <person name="Liu B."/>
            <person name="Cheng P."/>
            <person name="Jiang X."/>
            <person name="Li J."/>
            <person name="Fan D."/>
            <person name="Wang W."/>
            <person name="Fu W."/>
            <person name="Wang T."/>
            <person name="Wang B."/>
            <person name="Zhang J."/>
            <person name="Peng Z."/>
            <person name="Li Y."/>
            <person name="Li N."/>
            <person name="Wang J."/>
            <person name="Chen M."/>
            <person name="He Y."/>
            <person name="Tan F."/>
            <person name="Song X."/>
            <person name="Zheng Q."/>
            <person name="Huang R."/>
            <person name="Yang H."/>
            <person name="Du X."/>
            <person name="Chen L."/>
            <person name="Yang M."/>
            <person name="Gaffney P.M."/>
            <person name="Wang S."/>
            <person name="Luo L."/>
            <person name="She Z."/>
            <person name="Ming Y."/>
            <person name="Huang W."/>
            <person name="Zhang S."/>
            <person name="Huang B."/>
            <person name="Zhang Y."/>
            <person name="Qu T."/>
            <person name="Ni P."/>
            <person name="Miao G."/>
            <person name="Wang J."/>
            <person name="Wang Q."/>
            <person name="Steinberg C.E."/>
            <person name="Wang H."/>
            <person name="Li N."/>
            <person name="Qian L."/>
            <person name="Zhang G."/>
            <person name="Li Y."/>
            <person name="Yang H."/>
            <person name="Liu X."/>
            <person name="Wang J."/>
            <person name="Yin Y."/>
            <person name="Wang J."/>
        </authorList>
    </citation>
    <scope>NUCLEOTIDE SEQUENCE [LARGE SCALE GENOMIC DNA]</scope>
    <source>
        <strain evidence="1">05x7-T-G4-1.051#20</strain>
    </source>
</reference>